<dbReference type="VEuPathDB" id="FungiDB:GWK60_D05753"/>
<dbReference type="Gene3D" id="3.40.50.1820">
    <property type="entry name" value="alpha/beta hydrolase"/>
    <property type="match status" value="1"/>
</dbReference>
<sequence length="469" mass="54718">MIVSLCRKVFSLVVLHAALTVITVLALVKHFLAIYWINSTTHEDSRDTRPASFAKVIDSNLKAINRDEQTTASDQQRTGGDYIHFDHATNNPFDNLILAEDLNLVPNLQYYYNQYNIDIEEFKVLTNDGFLIDLWHLKSRDYKYGAGSPGPRPYEREPVLMLHGLLQSSGSFASSGRKSLAFHLNDCGYDVWLGNNRCGFKPSAKTKLKDFWNWDMTDMVKHDLPALIDFILHQTNRKKLHLVAHSQGTTQGFMALINHNHEYPFSSKIAKFVALAPAVYPGPLLDEKLFVRLMVKYIDSPWVFGNKSFLKTMMVARDLLIGQSSFSFICYVFFNYLFDWNDSLWDKSLRDRHFLFSPVHISVKLMQWWLSPDPNKVSFKNCSHVLFPDDKSWFNKDIDFDENRTNILMIFPRQDRLVDGERLINHFVYHENHNSFKIWYIDEYSHLDVLWAHDVIERVGKPMVDFLRE</sequence>
<dbReference type="Proteomes" id="UP000054886">
    <property type="component" value="Unassembled WGS sequence"/>
</dbReference>
<dbReference type="GO" id="GO:0016042">
    <property type="term" value="P:lipid catabolic process"/>
    <property type="evidence" value="ECO:0007669"/>
    <property type="project" value="UniProtKB-KW"/>
</dbReference>
<dbReference type="EMBL" id="LLZZ01000136">
    <property type="protein sequence ID" value="KTB00680.1"/>
    <property type="molecule type" value="Genomic_DNA"/>
</dbReference>
<keyword evidence="1" id="KW-0442">Lipid degradation</keyword>
<reference evidence="4 5" key="1">
    <citation type="submission" date="2015-10" db="EMBL/GenBank/DDBJ databases">
        <title>Draft genomes sequences of Candida glabrata isolates 1A, 1B, 2A, 2B, 3A and 3B.</title>
        <authorList>
            <person name="Haavelsrud O.E."/>
            <person name="Gaustad P."/>
        </authorList>
    </citation>
    <scope>NUCLEOTIDE SEQUENCE [LARGE SCALE GENOMIC DNA]</scope>
    <source>
        <strain evidence="4">910700640</strain>
    </source>
</reference>
<dbReference type="GO" id="GO:0016125">
    <property type="term" value="P:sterol metabolic process"/>
    <property type="evidence" value="ECO:0007669"/>
    <property type="project" value="EnsemblFungi"/>
</dbReference>
<dbReference type="VEuPathDB" id="FungiDB:GVI51_D05555"/>
<proteinExistence type="predicted"/>
<evidence type="ECO:0000256" key="2">
    <source>
        <dbReference type="ARBA" id="ARBA00023098"/>
    </source>
</evidence>
<accession>A0A0W0CHW4</accession>
<dbReference type="GO" id="GO:0005811">
    <property type="term" value="C:lipid droplet"/>
    <property type="evidence" value="ECO:0007669"/>
    <property type="project" value="EnsemblFungi"/>
</dbReference>
<dbReference type="SUPFAM" id="SSF53474">
    <property type="entry name" value="alpha/beta-Hydrolases"/>
    <property type="match status" value="1"/>
</dbReference>
<dbReference type="InterPro" id="IPR000073">
    <property type="entry name" value="AB_hydrolase_1"/>
</dbReference>
<protein>
    <submittedName>
        <fullName evidence="4">Sterol esterase 1</fullName>
    </submittedName>
</protein>
<feature type="domain" description="AB hydrolase-1" evidence="3">
    <location>
        <begin position="158"/>
        <end position="281"/>
    </location>
</feature>
<comment type="caution">
    <text evidence="4">The sequence shown here is derived from an EMBL/GenBank/DDBJ whole genome shotgun (WGS) entry which is preliminary data.</text>
</comment>
<dbReference type="InterPro" id="IPR029058">
    <property type="entry name" value="AB_hydrolase_fold"/>
</dbReference>
<dbReference type="OrthoDB" id="6130531at2759"/>
<dbReference type="AlphaFoldDB" id="A0A0W0CHW4"/>
<dbReference type="GO" id="GO:0004771">
    <property type="term" value="F:sterol ester esterase activity"/>
    <property type="evidence" value="ECO:0007669"/>
    <property type="project" value="EnsemblFungi"/>
</dbReference>
<dbReference type="PANTHER" id="PTHR11005">
    <property type="entry name" value="LYSOSOMAL ACID LIPASE-RELATED"/>
    <property type="match status" value="1"/>
</dbReference>
<dbReference type="VEuPathDB" id="FungiDB:B1J91_D05566g"/>
<organism evidence="4 5">
    <name type="scientific">Candida glabrata</name>
    <name type="common">Yeast</name>
    <name type="synonym">Torulopsis glabrata</name>
    <dbReference type="NCBI Taxonomy" id="5478"/>
    <lineage>
        <taxon>Eukaryota</taxon>
        <taxon>Fungi</taxon>
        <taxon>Dikarya</taxon>
        <taxon>Ascomycota</taxon>
        <taxon>Saccharomycotina</taxon>
        <taxon>Saccharomycetes</taxon>
        <taxon>Saccharomycetales</taxon>
        <taxon>Saccharomycetaceae</taxon>
        <taxon>Nakaseomyces</taxon>
    </lineage>
</organism>
<evidence type="ECO:0000256" key="1">
    <source>
        <dbReference type="ARBA" id="ARBA00022963"/>
    </source>
</evidence>
<dbReference type="GO" id="GO:0016020">
    <property type="term" value="C:membrane"/>
    <property type="evidence" value="ECO:0007669"/>
    <property type="project" value="EnsemblFungi"/>
</dbReference>
<dbReference type="VEuPathDB" id="FungiDB:CAGL0D05566g"/>
<gene>
    <name evidence="4" type="ORF">AO440_000841</name>
</gene>
<keyword evidence="2" id="KW-0443">Lipid metabolism</keyword>
<evidence type="ECO:0000313" key="4">
    <source>
        <dbReference type="EMBL" id="KTB00680.1"/>
    </source>
</evidence>
<name>A0A0W0CHW4_CANGB</name>
<evidence type="ECO:0000259" key="3">
    <source>
        <dbReference type="Pfam" id="PF00561"/>
    </source>
</evidence>
<dbReference type="Pfam" id="PF00561">
    <property type="entry name" value="Abhydrolase_1"/>
    <property type="match status" value="1"/>
</dbReference>
<evidence type="ECO:0000313" key="5">
    <source>
        <dbReference type="Proteomes" id="UP000054886"/>
    </source>
</evidence>